<evidence type="ECO:0000313" key="2">
    <source>
        <dbReference type="Proteomes" id="UP001202328"/>
    </source>
</evidence>
<keyword evidence="2" id="KW-1185">Reference proteome</keyword>
<dbReference type="EMBL" id="JAJJMB010000133">
    <property type="protein sequence ID" value="KAI3963062.1"/>
    <property type="molecule type" value="Genomic_DNA"/>
</dbReference>
<sequence length="68" mass="7768">MKEEHLAGIISFRDLKKSKGLKLKKEKLEEIVENQLVSTKIWGKKDNHMLLFISGLDSFAQVQSIALN</sequence>
<organism evidence="1 2">
    <name type="scientific">Papaver atlanticum</name>
    <dbReference type="NCBI Taxonomy" id="357466"/>
    <lineage>
        <taxon>Eukaryota</taxon>
        <taxon>Viridiplantae</taxon>
        <taxon>Streptophyta</taxon>
        <taxon>Embryophyta</taxon>
        <taxon>Tracheophyta</taxon>
        <taxon>Spermatophyta</taxon>
        <taxon>Magnoliopsida</taxon>
        <taxon>Ranunculales</taxon>
        <taxon>Papaveraceae</taxon>
        <taxon>Papaveroideae</taxon>
        <taxon>Papaver</taxon>
    </lineage>
</organism>
<name>A0AAD4TIZ2_9MAGN</name>
<gene>
    <name evidence="1" type="ORF">MKW98_029002</name>
</gene>
<dbReference type="AlphaFoldDB" id="A0AAD4TIZ2"/>
<accession>A0AAD4TIZ2</accession>
<proteinExistence type="predicted"/>
<comment type="caution">
    <text evidence="1">The sequence shown here is derived from an EMBL/GenBank/DDBJ whole genome shotgun (WGS) entry which is preliminary data.</text>
</comment>
<evidence type="ECO:0000313" key="1">
    <source>
        <dbReference type="EMBL" id="KAI3963062.1"/>
    </source>
</evidence>
<reference evidence="1" key="1">
    <citation type="submission" date="2022-04" db="EMBL/GenBank/DDBJ databases">
        <title>A functionally conserved STORR gene fusion in Papaver species that diverged 16.8 million years ago.</title>
        <authorList>
            <person name="Catania T."/>
        </authorList>
    </citation>
    <scope>NUCLEOTIDE SEQUENCE</scope>
    <source>
        <strain evidence="1">S-188037</strain>
    </source>
</reference>
<protein>
    <submittedName>
        <fullName evidence="1">Uncharacterized protein</fullName>
    </submittedName>
</protein>
<dbReference type="Proteomes" id="UP001202328">
    <property type="component" value="Unassembled WGS sequence"/>
</dbReference>